<evidence type="ECO:0000313" key="11">
    <source>
        <dbReference type="Proteomes" id="UP001596958"/>
    </source>
</evidence>
<comment type="subcellular location">
    <subcellularLocation>
        <location evidence="1 7">Cell outer membrane</location>
        <topology evidence="1 7">Multi-pass membrane protein</topology>
    </subcellularLocation>
</comment>
<gene>
    <name evidence="10" type="ORF">ACFQZS_09555</name>
</gene>
<proteinExistence type="inferred from homology"/>
<evidence type="ECO:0000256" key="8">
    <source>
        <dbReference type="SAM" id="SignalP"/>
    </source>
</evidence>
<accession>A0ABW2YVD0</accession>
<keyword evidence="6 7" id="KW-0998">Cell outer membrane</keyword>
<keyword evidence="4 7" id="KW-0812">Transmembrane</keyword>
<evidence type="ECO:0000256" key="6">
    <source>
        <dbReference type="ARBA" id="ARBA00023237"/>
    </source>
</evidence>
<comment type="similarity">
    <text evidence="7">Belongs to the TonB-dependent receptor family.</text>
</comment>
<organism evidence="10 11">
    <name type="scientific">Mucilaginibacter calamicampi</name>
    <dbReference type="NCBI Taxonomy" id="1302352"/>
    <lineage>
        <taxon>Bacteria</taxon>
        <taxon>Pseudomonadati</taxon>
        <taxon>Bacteroidota</taxon>
        <taxon>Sphingobacteriia</taxon>
        <taxon>Sphingobacteriales</taxon>
        <taxon>Sphingobacteriaceae</taxon>
        <taxon>Mucilaginibacter</taxon>
    </lineage>
</organism>
<name>A0ABW2YVD0_9SPHI</name>
<keyword evidence="2 7" id="KW-0813">Transport</keyword>
<dbReference type="Pfam" id="PF13715">
    <property type="entry name" value="CarbopepD_reg_2"/>
    <property type="match status" value="1"/>
</dbReference>
<evidence type="ECO:0000313" key="10">
    <source>
        <dbReference type="EMBL" id="MFD0750386.1"/>
    </source>
</evidence>
<dbReference type="InterPro" id="IPR039426">
    <property type="entry name" value="TonB-dep_rcpt-like"/>
</dbReference>
<dbReference type="InterPro" id="IPR012910">
    <property type="entry name" value="Plug_dom"/>
</dbReference>
<dbReference type="Gene3D" id="2.40.170.20">
    <property type="entry name" value="TonB-dependent receptor, beta-barrel domain"/>
    <property type="match status" value="1"/>
</dbReference>
<sequence>MKKLYLIICCLFVGNALFAQVAGKRLIDVNYQQARISQVVDDLETKTGYYFYYDAAAFDSLNVTLQLNQQPLDRVLDEAFKNTHFRYTITPQQEVLLTKYRNIQTGLANGFFGLKTLNTAANAVTANLPVRNFATDEKQQEVTESTVENKTYEIGFKTSQVGTGNATIAGYVKEAKTGESIIGASLYVADTKTGVSSDQYGFFSLTLPKGRHTILIRSMGSRDTRREIILYSDGKFNIDLQEQIQTLKEVKISDEKVANIKSTQLGAVRMDIKSIKEIPAVFGEADILRAVLVLPGVQTVGEATTGFNVRGGAADQNLVLFNGLTVFNPAHFFGFFSAFNPDVVKDVELYKSTIPERFGGRISSVLDINSREGNKKKFTGSAGIGILTSRLNVEGPIVNDRTSFIFGGRTTYANWLLNLLPNAYKNSKASFYDLNLDISHRINDKNNLYLNSYISNDNFKLNSDTSYSYSNKNIALKWKHNFNNKLYGVIGGGFDSYQYGVGSTVNPVNAYQLNFNIKQTNFKADFNYYPNNKHSLTFGLSSIYYNLHPGDMQPTGAKSLVAPNVVSAQHGLESGLYAGDKFDVTDDLSLSGGLRLAVFNSLGPATVNYYADGLPKTSLNVTNTRIFGSNQFIKTYINPEIRFSARYNLGDNLAVKAAYNTLHQYLHLLSNTTAISPTDVYQLSDANIKPQSGRQVSLGLYKNLKSNTIETSIEGYYRDIDHYLDYKSGAVLTLNHNIEQDVINTHGKAYGLEFMLRKTAGKLTGLMSYTYSRTFLKQDDPAVHPAVNSGAYYPANYDKPHGFNLTGAYHLSHRYSLSFNVAYSTGRPITLPIAKYLYNGAERVYYSDRNQYRIPDYFRTDIALNIEGNHKIKQLTHNSWTIGVYNLTGRQNAYSTFFTQQGGVVGAYQLSIFAAPIPFVNYNIRF</sequence>
<dbReference type="EMBL" id="JBHTHU010000005">
    <property type="protein sequence ID" value="MFD0750386.1"/>
    <property type="molecule type" value="Genomic_DNA"/>
</dbReference>
<dbReference type="InterPro" id="IPR036942">
    <property type="entry name" value="Beta-barrel_TonB_sf"/>
</dbReference>
<evidence type="ECO:0000256" key="1">
    <source>
        <dbReference type="ARBA" id="ARBA00004571"/>
    </source>
</evidence>
<evidence type="ECO:0000256" key="7">
    <source>
        <dbReference type="PROSITE-ProRule" id="PRU01360"/>
    </source>
</evidence>
<feature type="chain" id="PRO_5047108304" evidence="8">
    <location>
        <begin position="22"/>
        <end position="926"/>
    </location>
</feature>
<protein>
    <submittedName>
        <fullName evidence="10">Carboxypeptidase-like regulatory domain-containing protein</fullName>
    </submittedName>
</protein>
<evidence type="ECO:0000256" key="4">
    <source>
        <dbReference type="ARBA" id="ARBA00022692"/>
    </source>
</evidence>
<keyword evidence="5 7" id="KW-0472">Membrane</keyword>
<dbReference type="SUPFAM" id="SSF49464">
    <property type="entry name" value="Carboxypeptidase regulatory domain-like"/>
    <property type="match status" value="1"/>
</dbReference>
<dbReference type="PROSITE" id="PS52016">
    <property type="entry name" value="TONB_DEPENDENT_REC_3"/>
    <property type="match status" value="1"/>
</dbReference>
<dbReference type="InterPro" id="IPR008969">
    <property type="entry name" value="CarboxyPept-like_regulatory"/>
</dbReference>
<reference evidence="11" key="1">
    <citation type="journal article" date="2019" name="Int. J. Syst. Evol. Microbiol.">
        <title>The Global Catalogue of Microorganisms (GCM) 10K type strain sequencing project: providing services to taxonomists for standard genome sequencing and annotation.</title>
        <authorList>
            <consortium name="The Broad Institute Genomics Platform"/>
            <consortium name="The Broad Institute Genome Sequencing Center for Infectious Disease"/>
            <person name="Wu L."/>
            <person name="Ma J."/>
        </authorList>
    </citation>
    <scope>NUCLEOTIDE SEQUENCE [LARGE SCALE GENOMIC DNA]</scope>
    <source>
        <strain evidence="11">CCUG 63418</strain>
    </source>
</reference>
<comment type="caution">
    <text evidence="10">The sequence shown here is derived from an EMBL/GenBank/DDBJ whole genome shotgun (WGS) entry which is preliminary data.</text>
</comment>
<evidence type="ECO:0000256" key="3">
    <source>
        <dbReference type="ARBA" id="ARBA00022452"/>
    </source>
</evidence>
<evidence type="ECO:0000256" key="2">
    <source>
        <dbReference type="ARBA" id="ARBA00022448"/>
    </source>
</evidence>
<feature type="signal peptide" evidence="8">
    <location>
        <begin position="1"/>
        <end position="21"/>
    </location>
</feature>
<evidence type="ECO:0000256" key="5">
    <source>
        <dbReference type="ARBA" id="ARBA00023136"/>
    </source>
</evidence>
<dbReference type="SUPFAM" id="SSF56935">
    <property type="entry name" value="Porins"/>
    <property type="match status" value="1"/>
</dbReference>
<dbReference type="Gene3D" id="2.60.40.1120">
    <property type="entry name" value="Carboxypeptidase-like, regulatory domain"/>
    <property type="match status" value="1"/>
</dbReference>
<keyword evidence="8" id="KW-0732">Signal</keyword>
<dbReference type="Proteomes" id="UP001596958">
    <property type="component" value="Unassembled WGS sequence"/>
</dbReference>
<keyword evidence="11" id="KW-1185">Reference proteome</keyword>
<feature type="domain" description="TonB-dependent receptor plug" evidence="9">
    <location>
        <begin position="284"/>
        <end position="353"/>
    </location>
</feature>
<dbReference type="Pfam" id="PF07715">
    <property type="entry name" value="Plug"/>
    <property type="match status" value="1"/>
</dbReference>
<evidence type="ECO:0000259" key="9">
    <source>
        <dbReference type="Pfam" id="PF07715"/>
    </source>
</evidence>
<dbReference type="RefSeq" id="WP_377099597.1">
    <property type="nucleotide sequence ID" value="NZ_JBHTHU010000005.1"/>
</dbReference>
<keyword evidence="3 7" id="KW-1134">Transmembrane beta strand</keyword>